<sequence length="388" mass="41456">MAGRHFLQIPGPTPVPDRLQRAMHRQMEDHRSSAFPAFTRSILSRLPQVVHQTKGEAFVFPATGSAMWEAALVNTVNPGARLLAPRFGQFSHLFIQTARNLGYQVDVLEEPWGEAANAAHIEAALMADTTHQIQGVLLVHNETATGVTCNVADVRAAMDRAGHPALLFVDGVSSIASLDFQFDAWGVDCAITGSQKGFMLPAGLGMLFASEKALARVDSCTTPRAYFDLRAMRTNNAQGYFPSTPALSLLYGLDEALTMLLDEGMDNVAARHKRLARGVRAAVKAWGLRECAKRPEIASDSLTAIVVPEGIDARTVIEIAFTRYDIALGSGLSEVAGKVFRIGHLGDMNALTLAGALAGVEMALLDAGVPITLGSGVGAALAEWRVQA</sequence>
<dbReference type="KEGG" id="gph:GEMMAAP_18470"/>
<organism evidence="11 12">
    <name type="scientific">Gemmatimonas phototrophica</name>
    <dbReference type="NCBI Taxonomy" id="1379270"/>
    <lineage>
        <taxon>Bacteria</taxon>
        <taxon>Pseudomonadati</taxon>
        <taxon>Gemmatimonadota</taxon>
        <taxon>Gemmatimonadia</taxon>
        <taxon>Gemmatimonadales</taxon>
        <taxon>Gemmatimonadaceae</taxon>
        <taxon>Gemmatimonas</taxon>
    </lineage>
</organism>
<dbReference type="InterPro" id="IPR015421">
    <property type="entry name" value="PyrdxlP-dep_Trfase_major"/>
</dbReference>
<dbReference type="eggNOG" id="COG0075">
    <property type="taxonomic scope" value="Bacteria"/>
</dbReference>
<dbReference type="GO" id="GO:0004760">
    <property type="term" value="F:L-serine-pyruvate transaminase activity"/>
    <property type="evidence" value="ECO:0007669"/>
    <property type="project" value="TreeGrafter"/>
</dbReference>
<comment type="cofactor">
    <cofactor evidence="1 7 9">
        <name>pyridoxal 5'-phosphate</name>
        <dbReference type="ChEBI" id="CHEBI:597326"/>
    </cofactor>
</comment>
<dbReference type="STRING" id="1379270.GEMMAAP_18470"/>
<dbReference type="PANTHER" id="PTHR21152:SF24">
    <property type="entry name" value="ALANINE--GLYOXYLATE AMINOTRANSFERASE 1"/>
    <property type="match status" value="1"/>
</dbReference>
<dbReference type="RefSeq" id="WP_026850920.1">
    <property type="nucleotide sequence ID" value="NZ_CP011454.1"/>
</dbReference>
<dbReference type="EMBL" id="CP011454">
    <property type="protein sequence ID" value="AMW06231.1"/>
    <property type="molecule type" value="Genomic_DNA"/>
</dbReference>
<keyword evidence="4 11" id="KW-0808">Transferase</keyword>
<proteinExistence type="inferred from homology"/>
<gene>
    <name evidence="11" type="ORF">GEMMAAP_18470</name>
</gene>
<dbReference type="OrthoDB" id="389074at2"/>
<dbReference type="InterPro" id="IPR015424">
    <property type="entry name" value="PyrdxlP-dep_Trfase"/>
</dbReference>
<evidence type="ECO:0000256" key="9">
    <source>
        <dbReference type="RuleBase" id="RU004504"/>
    </source>
</evidence>
<keyword evidence="5 7" id="KW-0663">Pyridoxal phosphate</keyword>
<dbReference type="Gene3D" id="3.40.640.10">
    <property type="entry name" value="Type I PLP-dependent aspartate aminotransferase-like (Major domain)"/>
    <property type="match status" value="1"/>
</dbReference>
<evidence type="ECO:0000256" key="5">
    <source>
        <dbReference type="ARBA" id="ARBA00022898"/>
    </source>
</evidence>
<evidence type="ECO:0000256" key="3">
    <source>
        <dbReference type="ARBA" id="ARBA00022576"/>
    </source>
</evidence>
<dbReference type="InterPro" id="IPR024169">
    <property type="entry name" value="SP_NH2Trfase/AEP_transaminase"/>
</dbReference>
<dbReference type="PROSITE" id="PS00595">
    <property type="entry name" value="AA_TRANSFER_CLASS_5"/>
    <property type="match status" value="1"/>
</dbReference>
<protein>
    <submittedName>
        <fullName evidence="11">Serine--glyoxylate aminotransferase</fullName>
    </submittedName>
</protein>
<evidence type="ECO:0000256" key="8">
    <source>
        <dbReference type="RuleBase" id="RU004075"/>
    </source>
</evidence>
<evidence type="ECO:0000256" key="6">
    <source>
        <dbReference type="PIRSR" id="PIRSR000524-1"/>
    </source>
</evidence>
<dbReference type="AlphaFoldDB" id="A0A143BP42"/>
<dbReference type="InterPro" id="IPR020578">
    <property type="entry name" value="Aminotrans_V_PyrdxlP_BS"/>
</dbReference>
<feature type="domain" description="Aminotransferase class V" evidence="10">
    <location>
        <begin position="70"/>
        <end position="332"/>
    </location>
</feature>
<feature type="modified residue" description="N6-(pyridoxal phosphate)lysine" evidence="7">
    <location>
        <position position="196"/>
    </location>
</feature>
<accession>A0A143BP42</accession>
<dbReference type="GO" id="GO:0008453">
    <property type="term" value="F:alanine-glyoxylate transaminase activity"/>
    <property type="evidence" value="ECO:0007669"/>
    <property type="project" value="TreeGrafter"/>
</dbReference>
<keyword evidence="3 11" id="KW-0032">Aminotransferase</keyword>
<evidence type="ECO:0000256" key="7">
    <source>
        <dbReference type="PIRSR" id="PIRSR000524-50"/>
    </source>
</evidence>
<dbReference type="GO" id="GO:0019265">
    <property type="term" value="P:glycine biosynthetic process, by transamination of glyoxylate"/>
    <property type="evidence" value="ECO:0007669"/>
    <property type="project" value="TreeGrafter"/>
</dbReference>
<dbReference type="FunFam" id="3.40.640.10:FF:000054">
    <property type="entry name" value="Serine--glyoxylate aminotransferase"/>
    <property type="match status" value="1"/>
</dbReference>
<evidence type="ECO:0000256" key="2">
    <source>
        <dbReference type="ARBA" id="ARBA00009236"/>
    </source>
</evidence>
<dbReference type="InterPro" id="IPR000192">
    <property type="entry name" value="Aminotrans_V_dom"/>
</dbReference>
<evidence type="ECO:0000313" key="12">
    <source>
        <dbReference type="Proteomes" id="UP000076404"/>
    </source>
</evidence>
<evidence type="ECO:0000259" key="10">
    <source>
        <dbReference type="Pfam" id="PF00266"/>
    </source>
</evidence>
<dbReference type="FunFam" id="3.90.1150.10:FF:000031">
    <property type="entry name" value="Serine--glyoxylate aminotransferase"/>
    <property type="match status" value="1"/>
</dbReference>
<dbReference type="Pfam" id="PF00266">
    <property type="entry name" value="Aminotran_5"/>
    <property type="match status" value="1"/>
</dbReference>
<comment type="similarity">
    <text evidence="2 8">Belongs to the class-V pyridoxal-phosphate-dependent aminotransferase family.</text>
</comment>
<dbReference type="PANTHER" id="PTHR21152">
    <property type="entry name" value="AMINOTRANSFERASE CLASS V"/>
    <property type="match status" value="1"/>
</dbReference>
<dbReference type="Proteomes" id="UP000076404">
    <property type="component" value="Chromosome"/>
</dbReference>
<dbReference type="InterPro" id="IPR015422">
    <property type="entry name" value="PyrdxlP-dep_Trfase_small"/>
</dbReference>
<evidence type="ECO:0000313" key="11">
    <source>
        <dbReference type="EMBL" id="AMW06231.1"/>
    </source>
</evidence>
<evidence type="ECO:0000256" key="4">
    <source>
        <dbReference type="ARBA" id="ARBA00022679"/>
    </source>
</evidence>
<dbReference type="PIRSF" id="PIRSF000524">
    <property type="entry name" value="SPT"/>
    <property type="match status" value="1"/>
</dbReference>
<reference evidence="11 12" key="2">
    <citation type="journal article" date="2016" name="Environ. Microbiol. Rep.">
        <title>Metagenomic evidence for the presence of phototrophic Gemmatimonadetes bacteria in diverse environments.</title>
        <authorList>
            <person name="Zeng Y."/>
            <person name="Baumbach J."/>
            <person name="Barbosa E.G."/>
            <person name="Azevedo V."/>
            <person name="Zhang C."/>
            <person name="Koblizek M."/>
        </authorList>
    </citation>
    <scope>NUCLEOTIDE SEQUENCE [LARGE SCALE GENOMIC DNA]</scope>
    <source>
        <strain evidence="11 12">AP64</strain>
    </source>
</reference>
<dbReference type="SUPFAM" id="SSF53383">
    <property type="entry name" value="PLP-dependent transferases"/>
    <property type="match status" value="1"/>
</dbReference>
<keyword evidence="12" id="KW-1185">Reference proteome</keyword>
<dbReference type="Gene3D" id="3.90.1150.10">
    <property type="entry name" value="Aspartate Aminotransferase, domain 1"/>
    <property type="match status" value="1"/>
</dbReference>
<evidence type="ECO:0000256" key="1">
    <source>
        <dbReference type="ARBA" id="ARBA00001933"/>
    </source>
</evidence>
<feature type="binding site" evidence="6">
    <location>
        <position position="341"/>
    </location>
    <ligand>
        <name>substrate</name>
    </ligand>
</feature>
<reference evidence="11 12" key="1">
    <citation type="journal article" date="2014" name="Proc. Natl. Acad. Sci. U.S.A.">
        <title>Functional type 2 photosynthetic reaction centers found in the rare bacterial phylum Gemmatimonadetes.</title>
        <authorList>
            <person name="Zeng Y."/>
            <person name="Feng F."/>
            <person name="Medova H."/>
            <person name="Dean J."/>
            <person name="Koblizek M."/>
        </authorList>
    </citation>
    <scope>NUCLEOTIDE SEQUENCE [LARGE SCALE GENOMIC DNA]</scope>
    <source>
        <strain evidence="11 12">AP64</strain>
    </source>
</reference>
<name>A0A143BP42_9BACT</name>